<comment type="caution">
    <text evidence="1">The sequence shown here is derived from an EMBL/GenBank/DDBJ whole genome shotgun (WGS) entry which is preliminary data.</text>
</comment>
<dbReference type="EMBL" id="LFNT01000116">
    <property type="protein sequence ID" value="KMS67126.1"/>
    <property type="molecule type" value="Genomic_DNA"/>
</dbReference>
<organism evidence="1 2">
    <name type="scientific">Streptomyces viridochromogenes</name>
    <dbReference type="NCBI Taxonomy" id="1938"/>
    <lineage>
        <taxon>Bacteria</taxon>
        <taxon>Bacillati</taxon>
        <taxon>Actinomycetota</taxon>
        <taxon>Actinomycetes</taxon>
        <taxon>Kitasatosporales</taxon>
        <taxon>Streptomycetaceae</taxon>
        <taxon>Streptomyces</taxon>
    </lineage>
</organism>
<protein>
    <submittedName>
        <fullName evidence="1">Uncharacterized protein</fullName>
    </submittedName>
</protein>
<evidence type="ECO:0000313" key="2">
    <source>
        <dbReference type="Proteomes" id="UP000037432"/>
    </source>
</evidence>
<dbReference type="PATRIC" id="fig|1938.3.peg.1126"/>
<dbReference type="AlphaFoldDB" id="A0A0J7YTZ0"/>
<accession>A0A0J7YTZ0</accession>
<name>A0A0J7YTZ0_STRVR</name>
<dbReference type="Proteomes" id="UP000037432">
    <property type="component" value="Unassembled WGS sequence"/>
</dbReference>
<gene>
    <name evidence="1" type="ORF">ACM01_43830</name>
</gene>
<sequence>MWNPRLAFSVRLPGQQPHLRHRTDMPPHGRRRLPRVAGLDRVEDGLVLGEGAGRAVGLAE</sequence>
<reference evidence="1 2" key="1">
    <citation type="submission" date="2015-06" db="EMBL/GenBank/DDBJ databases">
        <authorList>
            <person name="Ju K.-S."/>
            <person name="Doroghazi J.R."/>
            <person name="Metcalf W.W."/>
        </authorList>
    </citation>
    <scope>NUCLEOTIDE SEQUENCE [LARGE SCALE GENOMIC DNA]</scope>
    <source>
        <strain evidence="1 2">NRRL 3414</strain>
    </source>
</reference>
<proteinExistence type="predicted"/>
<evidence type="ECO:0000313" key="1">
    <source>
        <dbReference type="EMBL" id="KMS67126.1"/>
    </source>
</evidence>